<name>E1Y9F5_9BACT</name>
<keyword evidence="1" id="KW-0175">Coiled coil</keyword>
<organism evidence="2">
    <name type="scientific">uncultured Desulfobacterium sp</name>
    <dbReference type="NCBI Taxonomy" id="201089"/>
    <lineage>
        <taxon>Bacteria</taxon>
        <taxon>Pseudomonadati</taxon>
        <taxon>Thermodesulfobacteriota</taxon>
        <taxon>Desulfobacteria</taxon>
        <taxon>Desulfobacterales</taxon>
        <taxon>Desulfobacteriaceae</taxon>
        <taxon>Desulfobacterium</taxon>
        <taxon>environmental samples</taxon>
    </lineage>
</organism>
<evidence type="ECO:0000256" key="1">
    <source>
        <dbReference type="SAM" id="Coils"/>
    </source>
</evidence>
<dbReference type="AlphaFoldDB" id="E1Y9F5"/>
<protein>
    <submittedName>
        <fullName evidence="2">Uncharacterized protein</fullName>
    </submittedName>
</protein>
<evidence type="ECO:0000313" key="2">
    <source>
        <dbReference type="EMBL" id="CBX27199.1"/>
    </source>
</evidence>
<gene>
    <name evidence="2" type="ORF">N47_A12280</name>
</gene>
<reference evidence="2" key="1">
    <citation type="journal article" date="2011" name="Environ. Microbiol.">
        <title>Genomic insights into the metabolic potential of the polycyclic aromatic hydrocarbon degrading sulfate-reducing Deltaproteobacterium N47.</title>
        <authorList>
            <person name="Bergmann F."/>
            <person name="Selesi D."/>
            <person name="Weinmaier T."/>
            <person name="Tischler P."/>
            <person name="Rattei T."/>
            <person name="Meckenstock R.U."/>
        </authorList>
    </citation>
    <scope>NUCLEOTIDE SEQUENCE</scope>
</reference>
<sequence length="135" mass="15497">MEQTNLYSDAHLVVAAIRILERRNSVPPSIDNISEFLSFSPEQGNYICRKLDETGVIEIVEGPFGTRLFLKNHLALEDIPKNIKTSSMGEELEKFKNSRKELDQRVKSIQAEQAEKKKNLFAKLEDQLKKHLEAK</sequence>
<feature type="coiled-coil region" evidence="1">
    <location>
        <begin position="92"/>
        <end position="134"/>
    </location>
</feature>
<proteinExistence type="predicted"/>
<accession>E1Y9F5</accession>
<dbReference type="EMBL" id="FR695864">
    <property type="protein sequence ID" value="CBX27199.1"/>
    <property type="molecule type" value="Genomic_DNA"/>
</dbReference>